<dbReference type="PROSITE" id="PS00061">
    <property type="entry name" value="ADH_SHORT"/>
    <property type="match status" value="1"/>
</dbReference>
<evidence type="ECO:0000256" key="6">
    <source>
        <dbReference type="RuleBase" id="RU000363"/>
    </source>
</evidence>
<evidence type="ECO:0000256" key="3">
    <source>
        <dbReference type="ARBA" id="ARBA00022490"/>
    </source>
</evidence>
<accession>A0AAP5LPC6</accession>
<dbReference type="Pfam" id="PF00106">
    <property type="entry name" value="adh_short"/>
    <property type="match status" value="1"/>
</dbReference>
<comment type="caution">
    <text evidence="7">The sequence shown here is derived from an EMBL/GenBank/DDBJ whole genome shotgun (WGS) entry which is preliminary data.</text>
</comment>
<keyword evidence="4" id="KW-0521">NADP</keyword>
<evidence type="ECO:0000256" key="1">
    <source>
        <dbReference type="ARBA" id="ARBA00004496"/>
    </source>
</evidence>
<gene>
    <name evidence="7" type="ORF">J2W91_005234</name>
</gene>
<dbReference type="InterPro" id="IPR020904">
    <property type="entry name" value="Sc_DH/Rdtase_CS"/>
</dbReference>
<dbReference type="InterPro" id="IPR051721">
    <property type="entry name" value="Biopterin_syn/organic_redct"/>
</dbReference>
<organism evidence="7 8">
    <name type="scientific">Paenibacillus amylolyticus</name>
    <dbReference type="NCBI Taxonomy" id="1451"/>
    <lineage>
        <taxon>Bacteria</taxon>
        <taxon>Bacillati</taxon>
        <taxon>Bacillota</taxon>
        <taxon>Bacilli</taxon>
        <taxon>Bacillales</taxon>
        <taxon>Paenibacillaceae</taxon>
        <taxon>Paenibacillus</taxon>
    </lineage>
</organism>
<dbReference type="GO" id="GO:0004757">
    <property type="term" value="F:sepiapterin reductase (NADP+) activity"/>
    <property type="evidence" value="ECO:0007669"/>
    <property type="project" value="TreeGrafter"/>
</dbReference>
<dbReference type="EMBL" id="JAVDTR010000019">
    <property type="protein sequence ID" value="MDR6726712.1"/>
    <property type="molecule type" value="Genomic_DNA"/>
</dbReference>
<name>A0AAP5LPC6_PAEAM</name>
<dbReference type="AlphaFoldDB" id="A0AAP5LPC6"/>
<evidence type="ECO:0000313" key="7">
    <source>
        <dbReference type="EMBL" id="MDR6726712.1"/>
    </source>
</evidence>
<dbReference type="InterPro" id="IPR036291">
    <property type="entry name" value="NAD(P)-bd_dom_sf"/>
</dbReference>
<comment type="similarity">
    <text evidence="2 6">Belongs to the short-chain dehydrogenases/reductases (SDR) family.</text>
</comment>
<proteinExistence type="inferred from homology"/>
<keyword evidence="3" id="KW-0963">Cytoplasm</keyword>
<dbReference type="PRINTS" id="PR00081">
    <property type="entry name" value="GDHRDH"/>
</dbReference>
<comment type="subcellular location">
    <subcellularLocation>
        <location evidence="1">Cytoplasm</location>
    </subcellularLocation>
</comment>
<dbReference type="GO" id="GO:0006729">
    <property type="term" value="P:tetrahydrobiopterin biosynthetic process"/>
    <property type="evidence" value="ECO:0007669"/>
    <property type="project" value="TreeGrafter"/>
</dbReference>
<protein>
    <submittedName>
        <fullName evidence="7">Benzil reductase ((S)-benzoin forming)</fullName>
        <ecNumber evidence="7">1.1.1.320</ecNumber>
    </submittedName>
</protein>
<evidence type="ECO:0000256" key="4">
    <source>
        <dbReference type="ARBA" id="ARBA00022857"/>
    </source>
</evidence>
<dbReference type="PANTHER" id="PTHR44085:SF2">
    <property type="entry name" value="SEPIAPTERIN REDUCTASE"/>
    <property type="match status" value="1"/>
</dbReference>
<dbReference type="InterPro" id="IPR002347">
    <property type="entry name" value="SDR_fam"/>
</dbReference>
<dbReference type="SUPFAM" id="SSF51735">
    <property type="entry name" value="NAD(P)-binding Rossmann-fold domains"/>
    <property type="match status" value="1"/>
</dbReference>
<evidence type="ECO:0000313" key="8">
    <source>
        <dbReference type="Proteomes" id="UP001254832"/>
    </source>
</evidence>
<reference evidence="7" key="1">
    <citation type="submission" date="2023-07" db="EMBL/GenBank/DDBJ databases">
        <title>Sorghum-associated microbial communities from plants grown in Nebraska, USA.</title>
        <authorList>
            <person name="Schachtman D."/>
        </authorList>
    </citation>
    <scope>NUCLEOTIDE SEQUENCE</scope>
    <source>
        <strain evidence="7">BE80</strain>
    </source>
</reference>
<evidence type="ECO:0000256" key="5">
    <source>
        <dbReference type="ARBA" id="ARBA00023002"/>
    </source>
</evidence>
<dbReference type="Proteomes" id="UP001254832">
    <property type="component" value="Unassembled WGS sequence"/>
</dbReference>
<dbReference type="RefSeq" id="WP_056698836.1">
    <property type="nucleotide sequence ID" value="NZ_JAVDTR010000019.1"/>
</dbReference>
<dbReference type="EC" id="1.1.1.320" evidence="7"/>
<dbReference type="Gene3D" id="3.40.50.720">
    <property type="entry name" value="NAD(P)-binding Rossmann-like Domain"/>
    <property type="match status" value="1"/>
</dbReference>
<keyword evidence="5 7" id="KW-0560">Oxidoreductase</keyword>
<dbReference type="PRINTS" id="PR00080">
    <property type="entry name" value="SDRFAMILY"/>
</dbReference>
<evidence type="ECO:0000256" key="2">
    <source>
        <dbReference type="ARBA" id="ARBA00006484"/>
    </source>
</evidence>
<dbReference type="GO" id="GO:0005737">
    <property type="term" value="C:cytoplasm"/>
    <property type="evidence" value="ECO:0007669"/>
    <property type="project" value="UniProtKB-SubCell"/>
</dbReference>
<sequence>MRTEHYIITGTSKGIGMQLAEVLLERGAWVHGISRGTHEPLTAHSQYTHYAYDLSDHTGIDELMTRILAQIPAQEAEIVGLINNAAMVEPLKPIDQCNAAEISHSLNISLVAPMILSSSFIRHSNAMNVRRKIVNVSSASGQYPAPAMGTYCTAKAGINMFTQCLATEQGSAVNPVEVLTFDPGMVDTELQAVARGKSEAEFALSTLFSQAYEAGQLQDARDVAERLLAQLK</sequence>
<dbReference type="PANTHER" id="PTHR44085">
    <property type="entry name" value="SEPIAPTERIN REDUCTASE"/>
    <property type="match status" value="1"/>
</dbReference>